<reference evidence="2 3" key="1">
    <citation type="journal article" date="2018" name="Nat. Ecol. Evol.">
        <title>Pezizomycetes genomes reveal the molecular basis of ectomycorrhizal truffle lifestyle.</title>
        <authorList>
            <person name="Murat C."/>
            <person name="Payen T."/>
            <person name="Noel B."/>
            <person name="Kuo A."/>
            <person name="Morin E."/>
            <person name="Chen J."/>
            <person name="Kohler A."/>
            <person name="Krizsan K."/>
            <person name="Balestrini R."/>
            <person name="Da Silva C."/>
            <person name="Montanini B."/>
            <person name="Hainaut M."/>
            <person name="Levati E."/>
            <person name="Barry K.W."/>
            <person name="Belfiori B."/>
            <person name="Cichocki N."/>
            <person name="Clum A."/>
            <person name="Dockter R.B."/>
            <person name="Fauchery L."/>
            <person name="Guy J."/>
            <person name="Iotti M."/>
            <person name="Le Tacon F."/>
            <person name="Lindquist E.A."/>
            <person name="Lipzen A."/>
            <person name="Malagnac F."/>
            <person name="Mello A."/>
            <person name="Molinier V."/>
            <person name="Miyauchi S."/>
            <person name="Poulain J."/>
            <person name="Riccioni C."/>
            <person name="Rubini A."/>
            <person name="Sitrit Y."/>
            <person name="Splivallo R."/>
            <person name="Traeger S."/>
            <person name="Wang M."/>
            <person name="Zifcakova L."/>
            <person name="Wipf D."/>
            <person name="Zambonelli A."/>
            <person name="Paolocci F."/>
            <person name="Nowrousian M."/>
            <person name="Ottonello S."/>
            <person name="Baldrian P."/>
            <person name="Spatafora J.W."/>
            <person name="Henrissat B."/>
            <person name="Nagy L.G."/>
            <person name="Aury J.M."/>
            <person name="Wincker P."/>
            <person name="Grigoriev I.V."/>
            <person name="Bonfante P."/>
            <person name="Martin F.M."/>
        </authorList>
    </citation>
    <scope>NUCLEOTIDE SEQUENCE [LARGE SCALE GENOMIC DNA]</scope>
    <source>
        <strain evidence="2 3">120613-1</strain>
    </source>
</reference>
<dbReference type="Proteomes" id="UP000276215">
    <property type="component" value="Unassembled WGS sequence"/>
</dbReference>
<proteinExistence type="predicted"/>
<gene>
    <name evidence="2" type="ORF">L873DRAFT_341672</name>
</gene>
<name>A0A3N4J247_9PEZI</name>
<accession>A0A3N4J247</accession>
<evidence type="ECO:0000313" key="3">
    <source>
        <dbReference type="Proteomes" id="UP000276215"/>
    </source>
</evidence>
<keyword evidence="1" id="KW-1133">Transmembrane helix</keyword>
<keyword evidence="3" id="KW-1185">Reference proteome</keyword>
<dbReference type="AlphaFoldDB" id="A0A3N4J247"/>
<feature type="transmembrane region" description="Helical" evidence="1">
    <location>
        <begin position="20"/>
        <end position="44"/>
    </location>
</feature>
<evidence type="ECO:0000256" key="1">
    <source>
        <dbReference type="SAM" id="Phobius"/>
    </source>
</evidence>
<protein>
    <submittedName>
        <fullName evidence="2">Uncharacterized protein</fullName>
    </submittedName>
</protein>
<keyword evidence="1" id="KW-0472">Membrane</keyword>
<evidence type="ECO:0000313" key="2">
    <source>
        <dbReference type="EMBL" id="RPA91148.1"/>
    </source>
</evidence>
<keyword evidence="1" id="KW-0812">Transmembrane</keyword>
<dbReference type="EMBL" id="ML120503">
    <property type="protein sequence ID" value="RPA91148.1"/>
    <property type="molecule type" value="Genomic_DNA"/>
</dbReference>
<organism evidence="2 3">
    <name type="scientific">Choiromyces venosus 120613-1</name>
    <dbReference type="NCBI Taxonomy" id="1336337"/>
    <lineage>
        <taxon>Eukaryota</taxon>
        <taxon>Fungi</taxon>
        <taxon>Dikarya</taxon>
        <taxon>Ascomycota</taxon>
        <taxon>Pezizomycotina</taxon>
        <taxon>Pezizomycetes</taxon>
        <taxon>Pezizales</taxon>
        <taxon>Tuberaceae</taxon>
        <taxon>Choiromyces</taxon>
    </lineage>
</organism>
<sequence>MKSAPPAPFVLIDQISCLKYLGYLLCLYHGAHFLIFVSTAVCLIKSRNWK</sequence>